<dbReference type="Proteomes" id="UP000375525">
    <property type="component" value="Unassembled WGS sequence"/>
</dbReference>
<gene>
    <name evidence="1" type="ORF">PS880_01198</name>
</gene>
<organism evidence="1 2">
    <name type="scientific">Pseudomonas fluorescens</name>
    <dbReference type="NCBI Taxonomy" id="294"/>
    <lineage>
        <taxon>Bacteria</taxon>
        <taxon>Pseudomonadati</taxon>
        <taxon>Pseudomonadota</taxon>
        <taxon>Gammaproteobacteria</taxon>
        <taxon>Pseudomonadales</taxon>
        <taxon>Pseudomonadaceae</taxon>
        <taxon>Pseudomonas</taxon>
    </lineage>
</organism>
<protein>
    <submittedName>
        <fullName evidence="1">Uncharacterized protein</fullName>
    </submittedName>
</protein>
<sequence length="533" mass="61096">MTHYRSRCEIRLDAQINNATLLADAQHVLATNPIESIIIRFNHRHAFDFGAWCFGCRTGARAWKEVDLSTRLPKRLANLKTLASHIITASLTSIALTSGYTAVNDWAGMASWCEVNGWYNFLESPELYYEALTKFTAHLNSDHRTYSTRKRIQTTCKAFGQQMFPEEAYLPVKTPIVQRPRKKQTKTAEPPSEESVKRHLQICEPVFVGLTNFLIKNTNLPGKLKVNQDFAWIMPDIKYPMITSKIFSKDGAHSAASVTIDYSEGRMRTLEEYKARSSNSCARAHKKALKAYASRLSLANSTKDNEYRVRLGRYAHDCFVAMFVANTGINESPLRELPWDPNYEIIKDEEIGMRTIKFRANNKSITVRIKVEFIKHFKKFVELRGFLCEGIDHPYLFIGFDGNCKSNYRIMDTNILGRLNVSLARLIDPDVPFLSYKKYRNYKDNYTAKNHGHEASRILLGHSERTQRKNYLKSNEKMQLIKSANSMQWSMSFLTTHIIAPPLWAVAKAKVPHRKKLILKSSPNRIAKAKLGV</sequence>
<dbReference type="AlphaFoldDB" id="A0A5E7I2R8"/>
<dbReference type="EMBL" id="CABVIH010000005">
    <property type="protein sequence ID" value="VVO68877.1"/>
    <property type="molecule type" value="Genomic_DNA"/>
</dbReference>
<name>A0A5E7I2R8_PSEFL</name>
<evidence type="ECO:0000313" key="1">
    <source>
        <dbReference type="EMBL" id="VVO68877.1"/>
    </source>
</evidence>
<proteinExistence type="predicted"/>
<reference evidence="1 2" key="1">
    <citation type="submission" date="2019-09" db="EMBL/GenBank/DDBJ databases">
        <authorList>
            <person name="Chandra G."/>
            <person name="Truman W A."/>
        </authorList>
    </citation>
    <scope>NUCLEOTIDE SEQUENCE [LARGE SCALE GENOMIC DNA]</scope>
    <source>
        <strain evidence="1">PS880</strain>
    </source>
</reference>
<evidence type="ECO:0000313" key="2">
    <source>
        <dbReference type="Proteomes" id="UP000375525"/>
    </source>
</evidence>
<accession>A0A5E7I2R8</accession>